<dbReference type="PANTHER" id="PTHR12110:SF52">
    <property type="entry name" value="XYLOSE ISOMERASE"/>
    <property type="match status" value="1"/>
</dbReference>
<dbReference type="GO" id="GO:0042732">
    <property type="term" value="P:D-xylose metabolic process"/>
    <property type="evidence" value="ECO:0007669"/>
    <property type="project" value="UniProtKB-KW"/>
</dbReference>
<dbReference type="InterPro" id="IPR036237">
    <property type="entry name" value="Xyl_isomerase-like_sf"/>
</dbReference>
<keyword evidence="4 7" id="KW-0479">Metal-binding</keyword>
<dbReference type="GO" id="GO:0009045">
    <property type="term" value="F:xylose isomerase activity"/>
    <property type="evidence" value="ECO:0007669"/>
    <property type="project" value="UniProtKB-EC"/>
</dbReference>
<dbReference type="PRINTS" id="PR00688">
    <property type="entry name" value="XYLOSISMRASE"/>
</dbReference>
<evidence type="ECO:0000256" key="1">
    <source>
        <dbReference type="ARBA" id="ARBA00004496"/>
    </source>
</evidence>
<keyword evidence="6 7" id="KW-0119">Carbohydrate metabolism</keyword>
<dbReference type="AlphaFoldDB" id="A0A9D2KFS4"/>
<dbReference type="PROSITE" id="PS51415">
    <property type="entry name" value="XYLOSE_ISOMERASE"/>
    <property type="match status" value="1"/>
</dbReference>
<dbReference type="SUPFAM" id="SSF51658">
    <property type="entry name" value="Xylose isomerase-like"/>
    <property type="match status" value="1"/>
</dbReference>
<evidence type="ECO:0000256" key="3">
    <source>
        <dbReference type="ARBA" id="ARBA00022490"/>
    </source>
</evidence>
<evidence type="ECO:0000256" key="5">
    <source>
        <dbReference type="ARBA" id="ARBA00023235"/>
    </source>
</evidence>
<dbReference type="EMBL" id="DXAJ01000112">
    <property type="protein sequence ID" value="HJA03195.1"/>
    <property type="molecule type" value="Genomic_DNA"/>
</dbReference>
<evidence type="ECO:0000256" key="6">
    <source>
        <dbReference type="ARBA" id="ARBA00023277"/>
    </source>
</evidence>
<feature type="domain" description="Xylose isomerase-like TIM barrel" evidence="9">
    <location>
        <begin position="34"/>
        <end position="288"/>
    </location>
</feature>
<comment type="subcellular location">
    <subcellularLocation>
        <location evidence="1 8">Cytoplasm</location>
    </subcellularLocation>
</comment>
<comment type="similarity">
    <text evidence="7">Belongs to the xylose isomerase family.</text>
</comment>
<evidence type="ECO:0000256" key="7">
    <source>
        <dbReference type="RuleBase" id="RU000609"/>
    </source>
</evidence>
<keyword evidence="5 7" id="KW-0413">Isomerase</keyword>
<proteinExistence type="inferred from homology"/>
<evidence type="ECO:0000313" key="10">
    <source>
        <dbReference type="EMBL" id="HJA03195.1"/>
    </source>
</evidence>
<comment type="subunit">
    <text evidence="8">Homotetramer.</text>
</comment>
<dbReference type="GO" id="GO:0005737">
    <property type="term" value="C:cytoplasm"/>
    <property type="evidence" value="ECO:0007669"/>
    <property type="project" value="UniProtKB-SubCell"/>
</dbReference>
<evidence type="ECO:0000256" key="2">
    <source>
        <dbReference type="ARBA" id="ARBA00018232"/>
    </source>
</evidence>
<comment type="caution">
    <text evidence="10">The sequence shown here is derived from an EMBL/GenBank/DDBJ whole genome shotgun (WGS) entry which is preliminary data.</text>
</comment>
<sequence length="342" mass="38180">MPFKFSVGPWNVSSGADVYGPATRSEIPMEEKIRKFKELGFDAVQFHDDDAVPNINELTEEEIKAEARKVRALLDEVGLKAEFVAPRLWMDPHCVDGGFTSNSEEDRKFALWRAFRSIDIARELGADLIVLWLAREGTLCTESKSAVVGTKRIVEALDAMLDYDKSIRIAIEPKPNEPIDRSFCGTLGHVMGVSAATKDPSRVGGLLESAHAVLAGLDPANEMGFALAFNKLFSVHLNDQNGLKFDEDRSFGAENLRQSFDQIKILKENGYGSRGEYVGLDVKAMRTTRDDAAYEHLKNSLAVVKALEAKADKYDYAFENKCIRERNYEALEMYVLNLLMGI</sequence>
<reference evidence="10" key="2">
    <citation type="submission" date="2021-04" db="EMBL/GenBank/DDBJ databases">
        <authorList>
            <person name="Gilroy R."/>
        </authorList>
    </citation>
    <scope>NUCLEOTIDE SEQUENCE</scope>
    <source>
        <strain evidence="10">CHK156-179</strain>
    </source>
</reference>
<gene>
    <name evidence="10" type="ORF">H9797_07465</name>
</gene>
<keyword evidence="7" id="KW-0859">Xylose metabolism</keyword>
<dbReference type="Gene3D" id="3.20.20.150">
    <property type="entry name" value="Divalent-metal-dependent TIM barrel enzymes"/>
    <property type="match status" value="1"/>
</dbReference>
<protein>
    <recommendedName>
        <fullName evidence="2 7">Xylose isomerase</fullName>
        <ecNumber evidence="7">5.3.1.5</ecNumber>
    </recommendedName>
</protein>
<dbReference type="InterPro" id="IPR050312">
    <property type="entry name" value="IolE/XylAMocC-like"/>
</dbReference>
<reference evidence="10" key="1">
    <citation type="journal article" date="2021" name="PeerJ">
        <title>Extensive microbial diversity within the chicken gut microbiome revealed by metagenomics and culture.</title>
        <authorList>
            <person name="Gilroy R."/>
            <person name="Ravi A."/>
            <person name="Getino M."/>
            <person name="Pursley I."/>
            <person name="Horton D.L."/>
            <person name="Alikhan N.F."/>
            <person name="Baker D."/>
            <person name="Gharbi K."/>
            <person name="Hall N."/>
            <person name="Watson M."/>
            <person name="Adriaenssens E.M."/>
            <person name="Foster-Nyarko E."/>
            <person name="Jarju S."/>
            <person name="Secka A."/>
            <person name="Antonio M."/>
            <person name="Oren A."/>
            <person name="Chaudhuri R.R."/>
            <person name="La Ragione R."/>
            <person name="Hildebrand F."/>
            <person name="Pallen M.J."/>
        </authorList>
    </citation>
    <scope>NUCLEOTIDE SEQUENCE</scope>
    <source>
        <strain evidence="10">CHK156-179</strain>
    </source>
</reference>
<dbReference type="Pfam" id="PF01261">
    <property type="entry name" value="AP_endonuc_2"/>
    <property type="match status" value="1"/>
</dbReference>
<dbReference type="InterPro" id="IPR001998">
    <property type="entry name" value="Xylose_isomerase"/>
</dbReference>
<dbReference type="EC" id="5.3.1.5" evidence="7"/>
<dbReference type="InterPro" id="IPR013022">
    <property type="entry name" value="Xyl_isomerase-like_TIM-brl"/>
</dbReference>
<evidence type="ECO:0000256" key="4">
    <source>
        <dbReference type="ARBA" id="ARBA00022723"/>
    </source>
</evidence>
<dbReference type="Proteomes" id="UP000824221">
    <property type="component" value="Unassembled WGS sequence"/>
</dbReference>
<evidence type="ECO:0000313" key="11">
    <source>
        <dbReference type="Proteomes" id="UP000824221"/>
    </source>
</evidence>
<comment type="catalytic activity">
    <reaction evidence="7">
        <text>alpha-D-xylose = alpha-D-xylulofuranose</text>
        <dbReference type="Rhea" id="RHEA:22816"/>
        <dbReference type="ChEBI" id="CHEBI:28518"/>
        <dbReference type="ChEBI" id="CHEBI:188998"/>
        <dbReference type="EC" id="5.3.1.5"/>
    </reaction>
</comment>
<name>A0A9D2KFS4_9FIRM</name>
<dbReference type="GO" id="GO:0046872">
    <property type="term" value="F:metal ion binding"/>
    <property type="evidence" value="ECO:0007669"/>
    <property type="project" value="UniProtKB-KW"/>
</dbReference>
<accession>A0A9D2KFS4</accession>
<organism evidence="10 11">
    <name type="scientific">Candidatus Gallimonas gallistercoris</name>
    <dbReference type="NCBI Taxonomy" id="2838602"/>
    <lineage>
        <taxon>Bacteria</taxon>
        <taxon>Bacillati</taxon>
        <taxon>Bacillota</taxon>
        <taxon>Clostridia</taxon>
        <taxon>Candidatus Gallimonas</taxon>
    </lineage>
</organism>
<evidence type="ECO:0000259" key="9">
    <source>
        <dbReference type="Pfam" id="PF01261"/>
    </source>
</evidence>
<dbReference type="PANTHER" id="PTHR12110">
    <property type="entry name" value="HYDROXYPYRUVATE ISOMERASE"/>
    <property type="match status" value="1"/>
</dbReference>
<keyword evidence="3" id="KW-0963">Cytoplasm</keyword>
<evidence type="ECO:0000256" key="8">
    <source>
        <dbReference type="RuleBase" id="RU000610"/>
    </source>
</evidence>